<dbReference type="PROSITE" id="PS51318">
    <property type="entry name" value="TAT"/>
    <property type="match status" value="1"/>
</dbReference>
<evidence type="ECO:0000256" key="1">
    <source>
        <dbReference type="SAM" id="MobiDB-lite"/>
    </source>
</evidence>
<feature type="region of interest" description="Disordered" evidence="1">
    <location>
        <begin position="122"/>
        <end position="141"/>
    </location>
</feature>
<dbReference type="RefSeq" id="WP_254571843.1">
    <property type="nucleotide sequence ID" value="NZ_CP098502.1"/>
</dbReference>
<accession>A0ABY5DUI3</accession>
<keyword evidence="3" id="KW-1185">Reference proteome</keyword>
<dbReference type="Proteomes" id="UP001056035">
    <property type="component" value="Chromosome"/>
</dbReference>
<gene>
    <name evidence="2" type="ORF">NBH00_02835</name>
</gene>
<evidence type="ECO:0000313" key="3">
    <source>
        <dbReference type="Proteomes" id="UP001056035"/>
    </source>
</evidence>
<dbReference type="EMBL" id="CP098502">
    <property type="protein sequence ID" value="UTI65155.1"/>
    <property type="molecule type" value="Genomic_DNA"/>
</dbReference>
<feature type="region of interest" description="Disordered" evidence="1">
    <location>
        <begin position="16"/>
        <end position="37"/>
    </location>
</feature>
<feature type="compositionally biased region" description="Basic residues" evidence="1">
    <location>
        <begin position="122"/>
        <end position="133"/>
    </location>
</feature>
<sequence length="141" mass="14931">MDEFDELKVARDKGRGMVARLVGRPRQPPTNSSGTSRRAFLRRSGGYAAGVAATVGVPTAVLLEGDAQAAGPAPKVVANPITPVPGGPVMAYVHDAKKGTVVIMSGTTERTVQDHDLVRRLLHAPKKQKRRRVLTTSKNGG</sequence>
<dbReference type="InterPro" id="IPR006311">
    <property type="entry name" value="TAT_signal"/>
</dbReference>
<proteinExistence type="predicted"/>
<evidence type="ECO:0008006" key="4">
    <source>
        <dbReference type="Google" id="ProtNLM"/>
    </source>
</evidence>
<evidence type="ECO:0000313" key="2">
    <source>
        <dbReference type="EMBL" id="UTI65155.1"/>
    </source>
</evidence>
<protein>
    <recommendedName>
        <fullName evidence="4">Twin-arginine translocation signal domain-containing protein</fullName>
    </recommendedName>
</protein>
<name>A0ABY5DUI3_9ACTN</name>
<organism evidence="2 3">
    <name type="scientific">Paraconexibacter antarcticus</name>
    <dbReference type="NCBI Taxonomy" id="2949664"/>
    <lineage>
        <taxon>Bacteria</taxon>
        <taxon>Bacillati</taxon>
        <taxon>Actinomycetota</taxon>
        <taxon>Thermoleophilia</taxon>
        <taxon>Solirubrobacterales</taxon>
        <taxon>Paraconexibacteraceae</taxon>
        <taxon>Paraconexibacter</taxon>
    </lineage>
</organism>
<reference evidence="2 3" key="1">
    <citation type="submission" date="2022-06" db="EMBL/GenBank/DDBJ databases">
        <title>Paraconexibacter antarcticus.</title>
        <authorList>
            <person name="Kim C.S."/>
        </authorList>
    </citation>
    <scope>NUCLEOTIDE SEQUENCE [LARGE SCALE GENOMIC DNA]</scope>
    <source>
        <strain evidence="2 3">02-257</strain>
    </source>
</reference>